<reference evidence="1" key="1">
    <citation type="submission" date="2020-06" db="EMBL/GenBank/DDBJ databases">
        <title>WGS assembly of Ceratodon purpureus strain R40.</title>
        <authorList>
            <person name="Carey S.B."/>
            <person name="Jenkins J."/>
            <person name="Shu S."/>
            <person name="Lovell J.T."/>
            <person name="Sreedasyam A."/>
            <person name="Maumus F."/>
            <person name="Tiley G.P."/>
            <person name="Fernandez-Pozo N."/>
            <person name="Barry K."/>
            <person name="Chen C."/>
            <person name="Wang M."/>
            <person name="Lipzen A."/>
            <person name="Daum C."/>
            <person name="Saski C.A."/>
            <person name="Payton A.C."/>
            <person name="Mcbreen J.C."/>
            <person name="Conrad R.E."/>
            <person name="Kollar L.M."/>
            <person name="Olsson S."/>
            <person name="Huttunen S."/>
            <person name="Landis J.B."/>
            <person name="Wickett N.J."/>
            <person name="Johnson M.G."/>
            <person name="Rensing S.A."/>
            <person name="Grimwood J."/>
            <person name="Schmutz J."/>
            <person name="Mcdaniel S.F."/>
        </authorList>
    </citation>
    <scope>NUCLEOTIDE SEQUENCE</scope>
    <source>
        <strain evidence="1">R40</strain>
    </source>
</reference>
<protein>
    <submittedName>
        <fullName evidence="1">Uncharacterized protein</fullName>
    </submittedName>
</protein>
<evidence type="ECO:0000313" key="1">
    <source>
        <dbReference type="EMBL" id="KAG0591619.1"/>
    </source>
</evidence>
<feature type="non-terminal residue" evidence="1">
    <location>
        <position position="1"/>
    </location>
</feature>
<accession>A0A8T0J9I6</accession>
<gene>
    <name evidence="1" type="ORF">KC19_1G188800</name>
</gene>
<evidence type="ECO:0000313" key="2">
    <source>
        <dbReference type="Proteomes" id="UP000822688"/>
    </source>
</evidence>
<organism evidence="1 2">
    <name type="scientific">Ceratodon purpureus</name>
    <name type="common">Fire moss</name>
    <name type="synonym">Dicranum purpureum</name>
    <dbReference type="NCBI Taxonomy" id="3225"/>
    <lineage>
        <taxon>Eukaryota</taxon>
        <taxon>Viridiplantae</taxon>
        <taxon>Streptophyta</taxon>
        <taxon>Embryophyta</taxon>
        <taxon>Bryophyta</taxon>
        <taxon>Bryophytina</taxon>
        <taxon>Bryopsida</taxon>
        <taxon>Dicranidae</taxon>
        <taxon>Pseudoditrichales</taxon>
        <taxon>Ditrichaceae</taxon>
        <taxon>Ceratodon</taxon>
    </lineage>
</organism>
<dbReference type="AlphaFoldDB" id="A0A8T0J9I6"/>
<dbReference type="EMBL" id="CM026421">
    <property type="protein sequence ID" value="KAG0591619.1"/>
    <property type="molecule type" value="Genomic_DNA"/>
</dbReference>
<name>A0A8T0J9I6_CERPU</name>
<dbReference type="Proteomes" id="UP000822688">
    <property type="component" value="Chromosome 1"/>
</dbReference>
<keyword evidence="2" id="KW-1185">Reference proteome</keyword>
<proteinExistence type="predicted"/>
<sequence>GWDLVERARESIEVFSESSASKVCTDCLRVFLVTAGLRTSLAIPDDCSLSWDCSSSLSTACLRTFIQLEGEKNKTNTKLGIPRPTIARDYEW</sequence>
<comment type="caution">
    <text evidence="1">The sequence shown here is derived from an EMBL/GenBank/DDBJ whole genome shotgun (WGS) entry which is preliminary data.</text>
</comment>